<evidence type="ECO:0000313" key="2">
    <source>
        <dbReference type="Proteomes" id="UP000789920"/>
    </source>
</evidence>
<accession>A0ACA9SJ35</accession>
<keyword evidence="2" id="KW-1185">Reference proteome</keyword>
<organism evidence="1 2">
    <name type="scientific">Racocetra persica</name>
    <dbReference type="NCBI Taxonomy" id="160502"/>
    <lineage>
        <taxon>Eukaryota</taxon>
        <taxon>Fungi</taxon>
        <taxon>Fungi incertae sedis</taxon>
        <taxon>Mucoromycota</taxon>
        <taxon>Glomeromycotina</taxon>
        <taxon>Glomeromycetes</taxon>
        <taxon>Diversisporales</taxon>
        <taxon>Gigasporaceae</taxon>
        <taxon>Racocetra</taxon>
    </lineage>
</organism>
<sequence>IQPRKLAVLRGQRDENVAVPKQLAMREAAPTISNARLPKKTTSFVRKRAALDDVSNISNVPVATLKHAPTSDLASAIKPPIKIEKKHAPT</sequence>
<protein>
    <submittedName>
        <fullName evidence="1">11185_t:CDS:1</fullName>
    </submittedName>
</protein>
<feature type="non-terminal residue" evidence="1">
    <location>
        <position position="1"/>
    </location>
</feature>
<evidence type="ECO:0000313" key="1">
    <source>
        <dbReference type="EMBL" id="CAG8841400.1"/>
    </source>
</evidence>
<reference evidence="1" key="1">
    <citation type="submission" date="2021-06" db="EMBL/GenBank/DDBJ databases">
        <authorList>
            <person name="Kallberg Y."/>
            <person name="Tangrot J."/>
            <person name="Rosling A."/>
        </authorList>
    </citation>
    <scope>NUCLEOTIDE SEQUENCE</scope>
    <source>
        <strain evidence="1">MA461A</strain>
    </source>
</reference>
<dbReference type="EMBL" id="CAJVQC010130203">
    <property type="protein sequence ID" value="CAG8841400.1"/>
    <property type="molecule type" value="Genomic_DNA"/>
</dbReference>
<dbReference type="Proteomes" id="UP000789920">
    <property type="component" value="Unassembled WGS sequence"/>
</dbReference>
<proteinExistence type="predicted"/>
<comment type="caution">
    <text evidence="1">The sequence shown here is derived from an EMBL/GenBank/DDBJ whole genome shotgun (WGS) entry which is preliminary data.</text>
</comment>
<gene>
    <name evidence="1" type="ORF">RPERSI_LOCUS31857</name>
</gene>
<feature type="non-terminal residue" evidence="1">
    <location>
        <position position="90"/>
    </location>
</feature>
<name>A0ACA9SJ35_9GLOM</name>